<dbReference type="Proteomes" id="UP000037122">
    <property type="component" value="Unassembled WGS sequence"/>
</dbReference>
<gene>
    <name evidence="2" type="ORF">QG37_06562</name>
</gene>
<organism evidence="2 3">
    <name type="scientific">Candidozyma auris</name>
    <name type="common">Yeast</name>
    <name type="synonym">Candida auris</name>
    <dbReference type="NCBI Taxonomy" id="498019"/>
    <lineage>
        <taxon>Eukaryota</taxon>
        <taxon>Fungi</taxon>
        <taxon>Dikarya</taxon>
        <taxon>Ascomycota</taxon>
        <taxon>Saccharomycotina</taxon>
        <taxon>Pichiomycetes</taxon>
        <taxon>Metschnikowiaceae</taxon>
        <taxon>Candidozyma</taxon>
    </lineage>
</organism>
<evidence type="ECO:0000313" key="3">
    <source>
        <dbReference type="Proteomes" id="UP000037122"/>
    </source>
</evidence>
<comment type="caution">
    <text evidence="2">The sequence shown here is derived from an EMBL/GenBank/DDBJ whole genome shotgun (WGS) entry which is preliminary data.</text>
</comment>
<keyword evidence="1" id="KW-0732">Signal</keyword>
<reference evidence="3" key="1">
    <citation type="journal article" date="2015" name="BMC Genomics">
        <title>Draft genome of a commonly misdiagnosed multidrug resistant pathogen Candida auris.</title>
        <authorList>
            <person name="Chatterjee S."/>
            <person name="Alampalli S.V."/>
            <person name="Nageshan R.K."/>
            <person name="Chettiar S.T."/>
            <person name="Joshi S."/>
            <person name="Tatu U.S."/>
        </authorList>
    </citation>
    <scope>NUCLEOTIDE SEQUENCE [LARGE SCALE GENOMIC DNA]</scope>
    <source>
        <strain evidence="3">6684</strain>
    </source>
</reference>
<name>A0A0L0NSL7_CANAR</name>
<evidence type="ECO:0000313" key="2">
    <source>
        <dbReference type="EMBL" id="KND97018.1"/>
    </source>
</evidence>
<proteinExistence type="predicted"/>
<dbReference type="AlphaFoldDB" id="A0A0L0NSL7"/>
<sequence length="100" mass="11940">MVDFILAFKVSAVTASLLWMHTAPGVQRRKEKLRMEVRRINEEMDRKMEKMDIPEITNWFENQNERNINEPPLEPLPATVRRCHFFCFALTLALDGFFRR</sequence>
<evidence type="ECO:0000256" key="1">
    <source>
        <dbReference type="SAM" id="SignalP"/>
    </source>
</evidence>
<dbReference type="EMBL" id="LGST01000046">
    <property type="protein sequence ID" value="KND97018.1"/>
    <property type="molecule type" value="Genomic_DNA"/>
</dbReference>
<accession>A0A0L0NSL7</accession>
<feature type="signal peptide" evidence="1">
    <location>
        <begin position="1"/>
        <end position="15"/>
    </location>
</feature>
<dbReference type="VEuPathDB" id="FungiDB:QG37_06562"/>
<feature type="chain" id="PRO_5012745946" evidence="1">
    <location>
        <begin position="16"/>
        <end position="100"/>
    </location>
</feature>
<protein>
    <submittedName>
        <fullName evidence="2">Uncharacterized protein</fullName>
    </submittedName>
</protein>